<keyword evidence="4" id="KW-1185">Reference proteome</keyword>
<protein>
    <submittedName>
        <fullName evidence="3">Amidohydrolase family protein</fullName>
    </submittedName>
</protein>
<sequence>MRVITLEEHIEFPDITAAIAQSGGQAPVPKLSEGMRHYMATELPDPTTMQDVTGPRLAYMDAQGIAMQVLSFGNAQPQNLSAAQAIALCQQANDDLAAVVAAHPDRFAALAVLPVADPQAAAKELHRAVEEKGLRGVLIKGNFGGKFFDDPFFFPIFQAASDLDVPVYFHPSFISGEVTSHYFASDQWADVVTGILSSAGYGWHMDVGVQVLRMVASGIFDKLPNLKLISGHWGELVPLFLERLDDEFTPHAGLRKAFSDYYRENVWVTPSGMLTRPQLRFLLDEMGEDHLMMACDYPYKQPQNVQAFLTADDLTPVQQVKVASGNAEKLLHLK</sequence>
<organism evidence="3 4">
    <name type="scientific">Lacticaseibacillus yichunensis</name>
    <dbReference type="NCBI Taxonomy" id="2486015"/>
    <lineage>
        <taxon>Bacteria</taxon>
        <taxon>Bacillati</taxon>
        <taxon>Bacillota</taxon>
        <taxon>Bacilli</taxon>
        <taxon>Lactobacillales</taxon>
        <taxon>Lactobacillaceae</taxon>
        <taxon>Lacticaseibacillus</taxon>
    </lineage>
</organism>
<evidence type="ECO:0000259" key="2">
    <source>
        <dbReference type="Pfam" id="PF04909"/>
    </source>
</evidence>
<comment type="caution">
    <text evidence="3">The sequence shown here is derived from an EMBL/GenBank/DDBJ whole genome shotgun (WGS) entry which is preliminary data.</text>
</comment>
<reference evidence="4" key="1">
    <citation type="journal article" date="2019" name="Int. J. Syst. Evol. Microbiol.">
        <title>The Global Catalogue of Microorganisms (GCM) 10K type strain sequencing project: providing services to taxonomists for standard genome sequencing and annotation.</title>
        <authorList>
            <consortium name="The Broad Institute Genomics Platform"/>
            <consortium name="The Broad Institute Genome Sequencing Center for Infectious Disease"/>
            <person name="Wu L."/>
            <person name="Ma J."/>
        </authorList>
    </citation>
    <scope>NUCLEOTIDE SEQUENCE [LARGE SCALE GENOMIC DNA]</scope>
    <source>
        <strain evidence="4">CCM 8947</strain>
    </source>
</reference>
<name>A0ABW4CSM1_9LACO</name>
<dbReference type="RefSeq" id="WP_125697923.1">
    <property type="nucleotide sequence ID" value="NZ_JBHTOG010000055.1"/>
</dbReference>
<proteinExistence type="predicted"/>
<feature type="domain" description="Amidohydrolase-related" evidence="2">
    <location>
        <begin position="51"/>
        <end position="333"/>
    </location>
</feature>
<dbReference type="InterPro" id="IPR006680">
    <property type="entry name" value="Amidohydro-rel"/>
</dbReference>
<evidence type="ECO:0000256" key="1">
    <source>
        <dbReference type="ARBA" id="ARBA00023239"/>
    </source>
</evidence>
<dbReference type="Pfam" id="PF04909">
    <property type="entry name" value="Amidohydro_2"/>
    <property type="match status" value="1"/>
</dbReference>
<gene>
    <name evidence="3" type="ORF">ACFQ47_10395</name>
</gene>
<dbReference type="InterPro" id="IPR032466">
    <property type="entry name" value="Metal_Hydrolase"/>
</dbReference>
<keyword evidence="1" id="KW-0456">Lyase</keyword>
<dbReference type="PANTHER" id="PTHR21240:SF30">
    <property type="entry name" value="AMIDOHYDROLASE-RELATED DOMAIN-CONTAINING PROTEIN-RELATED"/>
    <property type="match status" value="1"/>
</dbReference>
<dbReference type="PANTHER" id="PTHR21240">
    <property type="entry name" value="2-AMINO-3-CARBOXYLMUCONATE-6-SEMIALDEHYDE DECARBOXYLASE"/>
    <property type="match status" value="1"/>
</dbReference>
<dbReference type="SUPFAM" id="SSF51556">
    <property type="entry name" value="Metallo-dependent hydrolases"/>
    <property type="match status" value="1"/>
</dbReference>
<dbReference type="Gene3D" id="3.20.20.140">
    <property type="entry name" value="Metal-dependent hydrolases"/>
    <property type="match status" value="1"/>
</dbReference>
<accession>A0ABW4CSM1</accession>
<evidence type="ECO:0000313" key="4">
    <source>
        <dbReference type="Proteomes" id="UP001597192"/>
    </source>
</evidence>
<dbReference type="Proteomes" id="UP001597192">
    <property type="component" value="Unassembled WGS sequence"/>
</dbReference>
<dbReference type="InterPro" id="IPR032465">
    <property type="entry name" value="ACMSD"/>
</dbReference>
<evidence type="ECO:0000313" key="3">
    <source>
        <dbReference type="EMBL" id="MFD1433073.1"/>
    </source>
</evidence>
<dbReference type="EMBL" id="JBHTOG010000055">
    <property type="protein sequence ID" value="MFD1433073.1"/>
    <property type="molecule type" value="Genomic_DNA"/>
</dbReference>